<dbReference type="InterPro" id="IPR036259">
    <property type="entry name" value="MFS_trans_sf"/>
</dbReference>
<feature type="compositionally biased region" description="Basic and acidic residues" evidence="6">
    <location>
        <begin position="1"/>
        <end position="14"/>
    </location>
</feature>
<feature type="transmembrane region" description="Helical" evidence="7">
    <location>
        <begin position="387"/>
        <end position="408"/>
    </location>
</feature>
<evidence type="ECO:0000256" key="2">
    <source>
        <dbReference type="ARBA" id="ARBA00022448"/>
    </source>
</evidence>
<feature type="transmembrane region" description="Helical" evidence="7">
    <location>
        <begin position="106"/>
        <end position="124"/>
    </location>
</feature>
<comment type="subcellular location">
    <subcellularLocation>
        <location evidence="1">Membrane</location>
        <topology evidence="1">Multi-pass membrane protein</topology>
    </subcellularLocation>
</comment>
<dbReference type="SUPFAM" id="SSF103473">
    <property type="entry name" value="MFS general substrate transporter"/>
    <property type="match status" value="1"/>
</dbReference>
<keyword evidence="4 7" id="KW-1133">Transmembrane helix</keyword>
<keyword evidence="5 7" id="KW-0472">Membrane</keyword>
<feature type="domain" description="Major facilitator superfamily (MFS) profile" evidence="8">
    <location>
        <begin position="33"/>
        <end position="487"/>
    </location>
</feature>
<feature type="transmembrane region" description="Helical" evidence="7">
    <location>
        <begin position="34"/>
        <end position="55"/>
    </location>
</feature>
<reference evidence="9 10" key="1">
    <citation type="journal article" date="2024" name="J Genomics">
        <title>Draft genome sequencing and assembly of Favolaschia claudopus CIRM-BRFM 2984 isolated from oak limbs.</title>
        <authorList>
            <person name="Navarro D."/>
            <person name="Drula E."/>
            <person name="Chaduli D."/>
            <person name="Cazenave R."/>
            <person name="Ahrendt S."/>
            <person name="Wang J."/>
            <person name="Lipzen A."/>
            <person name="Daum C."/>
            <person name="Barry K."/>
            <person name="Grigoriev I.V."/>
            <person name="Favel A."/>
            <person name="Rosso M.N."/>
            <person name="Martin F."/>
        </authorList>
    </citation>
    <scope>NUCLEOTIDE SEQUENCE [LARGE SCALE GENOMIC DNA]</scope>
    <source>
        <strain evidence="9 10">CIRM-BRFM 2984</strain>
    </source>
</reference>
<dbReference type="EMBL" id="JAWWNJ010000006">
    <property type="protein sequence ID" value="KAK7053829.1"/>
    <property type="molecule type" value="Genomic_DNA"/>
</dbReference>
<dbReference type="GO" id="GO:0022857">
    <property type="term" value="F:transmembrane transporter activity"/>
    <property type="evidence" value="ECO:0007669"/>
    <property type="project" value="InterPro"/>
</dbReference>
<dbReference type="InterPro" id="IPR011701">
    <property type="entry name" value="MFS"/>
</dbReference>
<evidence type="ECO:0000256" key="3">
    <source>
        <dbReference type="ARBA" id="ARBA00022692"/>
    </source>
</evidence>
<feature type="transmembrane region" description="Helical" evidence="7">
    <location>
        <begin position="462"/>
        <end position="482"/>
    </location>
</feature>
<gene>
    <name evidence="9" type="ORF">R3P38DRAFT_2501329</name>
</gene>
<dbReference type="PROSITE" id="PS50850">
    <property type="entry name" value="MFS"/>
    <property type="match status" value="1"/>
</dbReference>
<feature type="transmembrane region" description="Helical" evidence="7">
    <location>
        <begin position="207"/>
        <end position="229"/>
    </location>
</feature>
<dbReference type="GO" id="GO:0016020">
    <property type="term" value="C:membrane"/>
    <property type="evidence" value="ECO:0007669"/>
    <property type="project" value="UniProtKB-SubCell"/>
</dbReference>
<dbReference type="InterPro" id="IPR001958">
    <property type="entry name" value="Tet-R_TetA/multi-R_MdtG-like"/>
</dbReference>
<dbReference type="InterPro" id="IPR020846">
    <property type="entry name" value="MFS_dom"/>
</dbReference>
<evidence type="ECO:0000259" key="8">
    <source>
        <dbReference type="PROSITE" id="PS50850"/>
    </source>
</evidence>
<dbReference type="Proteomes" id="UP001362999">
    <property type="component" value="Unassembled WGS sequence"/>
</dbReference>
<feature type="transmembrane region" description="Helical" evidence="7">
    <location>
        <begin position="163"/>
        <end position="187"/>
    </location>
</feature>
<feature type="region of interest" description="Disordered" evidence="6">
    <location>
        <begin position="251"/>
        <end position="271"/>
    </location>
</feature>
<evidence type="ECO:0000256" key="6">
    <source>
        <dbReference type="SAM" id="MobiDB-lite"/>
    </source>
</evidence>
<sequence>MAVDEDQNRTHTPNDEATALLPKTQPTPLPKAQLSILFLVQLSEPVTATVIYPFIAQIVRDTGITHGDETATGYFAGLIESAFFAAECATVFLWSMASDRFGRRPILLFGPFGLALAMIGFGLSRTFWPLVFFRFMQGCFNGNMGVSKSVMAELSDASNMAEIFGLIPLIWSLGATLGPTVGGIFANPAERWPNSLGRITLLQNYPYLLPCLVAGGVAFLSFLVALTGLKEVSNSSYLLFQTLITPRQTHPSFRADRDSHSSTPSPPREAIQRPPIRSLMTRQVLLPISSFALLVFTETSYSVLTPLVYSASIAHGGLGFPPIQIGLLMGVWGLYNILWQATAVSRLIKIFGPRAVHVFGYSCHLVGFGFFIVMNVVARAYGEVNSVVWVLIVVQFLFCNSMIYMSFATGHMFIADSAPDKAALSMTNALGQAAGSVSRIVGPIFANSLFSLSTKYNLLNGYLVFVILLVITLGGIRCSLMLPRQLRRRED</sequence>
<dbReference type="PANTHER" id="PTHR23504:SF15">
    <property type="entry name" value="MAJOR FACILITATOR SUPERFAMILY (MFS) PROFILE DOMAIN-CONTAINING PROTEIN"/>
    <property type="match status" value="1"/>
</dbReference>
<feature type="transmembrane region" description="Helical" evidence="7">
    <location>
        <begin position="358"/>
        <end position="381"/>
    </location>
</feature>
<accession>A0AAW0DQ03</accession>
<organism evidence="9 10">
    <name type="scientific">Favolaschia claudopus</name>
    <dbReference type="NCBI Taxonomy" id="2862362"/>
    <lineage>
        <taxon>Eukaryota</taxon>
        <taxon>Fungi</taxon>
        <taxon>Dikarya</taxon>
        <taxon>Basidiomycota</taxon>
        <taxon>Agaricomycotina</taxon>
        <taxon>Agaricomycetes</taxon>
        <taxon>Agaricomycetidae</taxon>
        <taxon>Agaricales</taxon>
        <taxon>Marasmiineae</taxon>
        <taxon>Mycenaceae</taxon>
        <taxon>Favolaschia</taxon>
    </lineage>
</organism>
<evidence type="ECO:0000313" key="10">
    <source>
        <dbReference type="Proteomes" id="UP001362999"/>
    </source>
</evidence>
<comment type="caution">
    <text evidence="9">The sequence shown here is derived from an EMBL/GenBank/DDBJ whole genome shotgun (WGS) entry which is preliminary data.</text>
</comment>
<dbReference type="Gene3D" id="1.20.1250.20">
    <property type="entry name" value="MFS general substrate transporter like domains"/>
    <property type="match status" value="1"/>
</dbReference>
<evidence type="ECO:0000256" key="4">
    <source>
        <dbReference type="ARBA" id="ARBA00022989"/>
    </source>
</evidence>
<feature type="transmembrane region" description="Helical" evidence="7">
    <location>
        <begin position="284"/>
        <end position="304"/>
    </location>
</feature>
<evidence type="ECO:0000256" key="5">
    <source>
        <dbReference type="ARBA" id="ARBA00023136"/>
    </source>
</evidence>
<feature type="region of interest" description="Disordered" evidence="6">
    <location>
        <begin position="1"/>
        <end position="26"/>
    </location>
</feature>
<feature type="transmembrane region" description="Helical" evidence="7">
    <location>
        <begin position="316"/>
        <end position="338"/>
    </location>
</feature>
<evidence type="ECO:0000256" key="7">
    <source>
        <dbReference type="SAM" id="Phobius"/>
    </source>
</evidence>
<name>A0AAW0DQ03_9AGAR</name>
<protein>
    <submittedName>
        <fullName evidence="9">Protein zinc induced facilitator-LIKE 1</fullName>
    </submittedName>
</protein>
<feature type="transmembrane region" description="Helical" evidence="7">
    <location>
        <begin position="75"/>
        <end position="94"/>
    </location>
</feature>
<evidence type="ECO:0000256" key="1">
    <source>
        <dbReference type="ARBA" id="ARBA00004141"/>
    </source>
</evidence>
<keyword evidence="10" id="KW-1185">Reference proteome</keyword>
<keyword evidence="2" id="KW-0813">Transport</keyword>
<evidence type="ECO:0000313" key="9">
    <source>
        <dbReference type="EMBL" id="KAK7053829.1"/>
    </source>
</evidence>
<dbReference type="Pfam" id="PF07690">
    <property type="entry name" value="MFS_1"/>
    <property type="match status" value="1"/>
</dbReference>
<dbReference type="AlphaFoldDB" id="A0AAW0DQ03"/>
<dbReference type="PRINTS" id="PR01035">
    <property type="entry name" value="TCRTETA"/>
</dbReference>
<feature type="compositionally biased region" description="Low complexity" evidence="6">
    <location>
        <begin position="17"/>
        <end position="26"/>
    </location>
</feature>
<proteinExistence type="predicted"/>
<dbReference type="PANTHER" id="PTHR23504">
    <property type="entry name" value="MAJOR FACILITATOR SUPERFAMILY DOMAIN-CONTAINING PROTEIN 10"/>
    <property type="match status" value="1"/>
</dbReference>
<keyword evidence="3 7" id="KW-0812">Transmembrane</keyword>